<dbReference type="GO" id="GO:0003677">
    <property type="term" value="F:DNA binding"/>
    <property type="evidence" value="ECO:0007669"/>
    <property type="project" value="InterPro"/>
</dbReference>
<organism evidence="1 2">
    <name type="scientific">Candidatus Deianiraea vastatrix</name>
    <dbReference type="NCBI Taxonomy" id="2163644"/>
    <lineage>
        <taxon>Bacteria</taxon>
        <taxon>Pseudomonadati</taxon>
        <taxon>Pseudomonadota</taxon>
        <taxon>Alphaproteobacteria</taxon>
        <taxon>Rickettsiales</taxon>
        <taxon>Candidatus Deianiraeaceae</taxon>
        <taxon>Candidatus Deianiraea</taxon>
    </lineage>
</organism>
<dbReference type="EMBL" id="CP029077">
    <property type="protein sequence ID" value="QED22960.1"/>
    <property type="molecule type" value="Genomic_DNA"/>
</dbReference>
<dbReference type="OrthoDB" id="8610000at2"/>
<keyword evidence="1" id="KW-0378">Hydrolase</keyword>
<evidence type="ECO:0000313" key="1">
    <source>
        <dbReference type="EMBL" id="QED22960.1"/>
    </source>
</evidence>
<sequence length="279" mass="31987">MKTDILQGIKNLIDNELNGIEKYENSSYKIGINNMGSKFENFMKDAFCNSFQSNEIAKMSMYNEYFSYLGNQNNPPDLIVRGGDAFEIKKIESKDGDIALNSSFPKDKLYRNSNMITVACKSCEANWNEKDICYIIGSIKDKKIQSIWFVYGDCYSANPEIYTILKHKITNSIEELGIELSATNEIARINNVDPLGITYLRVRGIWGIKHPSKVFEYIATKSSKPHIKAIMLKEKFELFDENSRNELSKKCSIKEVKIQDPNNPANLLYAVLIEYEFKV</sequence>
<dbReference type="AlphaFoldDB" id="A0A5B8XCH1"/>
<accession>A0A5B8XCH1</accession>
<dbReference type="Proteomes" id="UP000321934">
    <property type="component" value="Chromosome"/>
</dbReference>
<evidence type="ECO:0000313" key="2">
    <source>
        <dbReference type="Proteomes" id="UP000321934"/>
    </source>
</evidence>
<keyword evidence="2" id="KW-1185">Reference proteome</keyword>
<proteinExistence type="predicted"/>
<gene>
    <name evidence="1" type="ORF">Deia_00150</name>
</gene>
<keyword evidence="1" id="KW-0540">Nuclease</keyword>
<dbReference type="RefSeq" id="WP_146820267.1">
    <property type="nucleotide sequence ID" value="NZ_CP029077.1"/>
</dbReference>
<name>A0A5B8XCH1_9RICK</name>
<dbReference type="InterPro" id="IPR019046">
    <property type="entry name" value="Restrct_endonuc_II_NgoPII"/>
</dbReference>
<protein>
    <submittedName>
        <fullName evidence="1">NgoPII family restriction endonuclease</fullName>
    </submittedName>
</protein>
<dbReference type="Pfam" id="PF09521">
    <property type="entry name" value="RE_NgoPII"/>
    <property type="match status" value="1"/>
</dbReference>
<keyword evidence="1" id="KW-0255">Endonuclease</keyword>
<dbReference type="GO" id="GO:0009307">
    <property type="term" value="P:DNA restriction-modification system"/>
    <property type="evidence" value="ECO:0007669"/>
    <property type="project" value="InterPro"/>
</dbReference>
<reference evidence="1 2" key="1">
    <citation type="journal article" date="2019" name="ISME J.">
        <title>Deianiraea, an extracellular bacterium associated with the ciliate Paramecium, suggests an alternative scenario for the evolution of Rickettsiales.</title>
        <authorList>
            <person name="Castelli M."/>
            <person name="Sabaneyeva E."/>
            <person name="Lanzoni O."/>
            <person name="Lebedeva N."/>
            <person name="Floriano A.M."/>
            <person name="Gaiarsa S."/>
            <person name="Benken K."/>
            <person name="Modeo L."/>
            <person name="Bandi C."/>
            <person name="Potekhin A."/>
            <person name="Sassera D."/>
            <person name="Petroni G."/>
        </authorList>
    </citation>
    <scope>NUCLEOTIDE SEQUENCE [LARGE SCALE GENOMIC DNA]</scope>
    <source>
        <strain evidence="1">CyL4-1</strain>
    </source>
</reference>
<dbReference type="GO" id="GO:0009036">
    <property type="term" value="F:type II site-specific deoxyribonuclease activity"/>
    <property type="evidence" value="ECO:0007669"/>
    <property type="project" value="InterPro"/>
</dbReference>
<dbReference type="REBASE" id="360949">
    <property type="entry name" value="DvaCyL41ORF149P"/>
</dbReference>